<dbReference type="AlphaFoldDB" id="A0A1V6SDE0"/>
<dbReference type="Proteomes" id="UP000191342">
    <property type="component" value="Unassembled WGS sequence"/>
</dbReference>
<name>A0A1V6SDE0_9EURO</name>
<gene>
    <name evidence="1" type="ORF">PENFLA_c067G05645</name>
</gene>
<evidence type="ECO:0000313" key="1">
    <source>
        <dbReference type="EMBL" id="OQE11956.1"/>
    </source>
</evidence>
<comment type="caution">
    <text evidence="1">The sequence shown here is derived from an EMBL/GenBank/DDBJ whole genome shotgun (WGS) entry which is preliminary data.</text>
</comment>
<keyword evidence="2" id="KW-1185">Reference proteome</keyword>
<dbReference type="EMBL" id="MLQL01000067">
    <property type="protein sequence ID" value="OQE11956.1"/>
    <property type="molecule type" value="Genomic_DNA"/>
</dbReference>
<organism evidence="1 2">
    <name type="scientific">Penicillium flavigenum</name>
    <dbReference type="NCBI Taxonomy" id="254877"/>
    <lineage>
        <taxon>Eukaryota</taxon>
        <taxon>Fungi</taxon>
        <taxon>Dikarya</taxon>
        <taxon>Ascomycota</taxon>
        <taxon>Pezizomycotina</taxon>
        <taxon>Eurotiomycetes</taxon>
        <taxon>Eurotiomycetidae</taxon>
        <taxon>Eurotiales</taxon>
        <taxon>Aspergillaceae</taxon>
        <taxon>Penicillium</taxon>
    </lineage>
</organism>
<reference evidence="2" key="1">
    <citation type="journal article" date="2017" name="Nat. Microbiol.">
        <title>Global analysis of biosynthetic gene clusters reveals vast potential of secondary metabolite production in Penicillium species.</title>
        <authorList>
            <person name="Nielsen J.C."/>
            <person name="Grijseels S."/>
            <person name="Prigent S."/>
            <person name="Ji B."/>
            <person name="Dainat J."/>
            <person name="Nielsen K.F."/>
            <person name="Frisvad J.C."/>
            <person name="Workman M."/>
            <person name="Nielsen J."/>
        </authorList>
    </citation>
    <scope>NUCLEOTIDE SEQUENCE [LARGE SCALE GENOMIC DNA]</scope>
    <source>
        <strain evidence="2">IBT 14082</strain>
    </source>
</reference>
<proteinExistence type="predicted"/>
<evidence type="ECO:0000313" key="2">
    <source>
        <dbReference type="Proteomes" id="UP000191342"/>
    </source>
</evidence>
<sequence length="17" mass="1883">MLGRMRVKQSLSHIGGL</sequence>
<accession>A0A1V6SDE0</accession>
<protein>
    <submittedName>
        <fullName evidence="1">Uncharacterized protein</fullName>
    </submittedName>
</protein>